<keyword evidence="1" id="KW-0812">Transmembrane</keyword>
<evidence type="ECO:0000313" key="3">
    <source>
        <dbReference type="Proteomes" id="UP000321577"/>
    </source>
</evidence>
<dbReference type="RefSeq" id="WP_146848290.1">
    <property type="nucleotide sequence ID" value="NZ_BKAG01000001.1"/>
</dbReference>
<keyword evidence="1" id="KW-1133">Transmembrane helix</keyword>
<feature type="transmembrane region" description="Helical" evidence="1">
    <location>
        <begin position="16"/>
        <end position="42"/>
    </location>
</feature>
<dbReference type="Proteomes" id="UP000321577">
    <property type="component" value="Unassembled WGS sequence"/>
</dbReference>
<name>A0A512M241_9BACT</name>
<organism evidence="2 3">
    <name type="scientific">Brevifollis gellanilyticus</name>
    <dbReference type="NCBI Taxonomy" id="748831"/>
    <lineage>
        <taxon>Bacteria</taxon>
        <taxon>Pseudomonadati</taxon>
        <taxon>Verrucomicrobiota</taxon>
        <taxon>Verrucomicrobiia</taxon>
        <taxon>Verrucomicrobiales</taxon>
        <taxon>Verrucomicrobiaceae</taxon>
    </lineage>
</organism>
<keyword evidence="1" id="KW-0472">Membrane</keyword>
<evidence type="ECO:0000313" key="2">
    <source>
        <dbReference type="EMBL" id="GEP40802.1"/>
    </source>
</evidence>
<accession>A0A512M241</accession>
<dbReference type="AlphaFoldDB" id="A0A512M241"/>
<protein>
    <submittedName>
        <fullName evidence="2">Uncharacterized protein</fullName>
    </submittedName>
</protein>
<gene>
    <name evidence="2" type="ORF">BGE01nite_00930</name>
</gene>
<evidence type="ECO:0000256" key="1">
    <source>
        <dbReference type="SAM" id="Phobius"/>
    </source>
</evidence>
<dbReference type="EMBL" id="BKAG01000001">
    <property type="protein sequence ID" value="GEP40802.1"/>
    <property type="molecule type" value="Genomic_DNA"/>
</dbReference>
<dbReference type="OrthoDB" id="193342at2"/>
<feature type="transmembrane region" description="Helical" evidence="1">
    <location>
        <begin position="48"/>
        <end position="65"/>
    </location>
</feature>
<sequence length="197" mass="22028">MIAAYNRAQILKAIGLIVLSIVCYGIAWLFFAYGLAIIFHMLSLSGAWLSWVAPAAMLVITWSGYRQWQKGDGFKSYVESSLFHDLGDDSGSAVWTDIYAHRVTGPAYVISQICLGGPLFLLKAWKHLQQRLTAESGLETRLQQVLTTLRTANKWQSIDEYPSDRREILMLAQMKQIDFSAHKGTPRIKASPPAHGV</sequence>
<reference evidence="2 3" key="1">
    <citation type="submission" date="2019-07" db="EMBL/GenBank/DDBJ databases">
        <title>Whole genome shotgun sequence of Brevifollis gellanilyticus NBRC 108608.</title>
        <authorList>
            <person name="Hosoyama A."/>
            <person name="Uohara A."/>
            <person name="Ohji S."/>
            <person name="Ichikawa N."/>
        </authorList>
    </citation>
    <scope>NUCLEOTIDE SEQUENCE [LARGE SCALE GENOMIC DNA]</scope>
    <source>
        <strain evidence="2 3">NBRC 108608</strain>
    </source>
</reference>
<comment type="caution">
    <text evidence="2">The sequence shown here is derived from an EMBL/GenBank/DDBJ whole genome shotgun (WGS) entry which is preliminary data.</text>
</comment>
<keyword evidence="3" id="KW-1185">Reference proteome</keyword>
<proteinExistence type="predicted"/>